<dbReference type="EMBL" id="JPGN01000034">
    <property type="protein sequence ID" value="KFI19925.1"/>
    <property type="molecule type" value="Genomic_DNA"/>
</dbReference>
<name>A0A0E2Z8H7_9GAMM</name>
<sequence length="62" mass="6859">MKPKKGGGRGFYHSGPGRSAAESKDIFSCLLATGRSIYYVSCKFRVNIIIFLASTTDLCFQY</sequence>
<dbReference type="AlphaFoldDB" id="A0A0E2Z8H7"/>
<comment type="caution">
    <text evidence="2">The sequence shown here is derived from an EMBL/GenBank/DDBJ whole genome shotgun (WGS) entry which is preliminary data.</text>
</comment>
<dbReference type="Proteomes" id="UP000028839">
    <property type="component" value="Unassembled WGS sequence"/>
</dbReference>
<evidence type="ECO:0000313" key="3">
    <source>
        <dbReference type="Proteomes" id="UP000028839"/>
    </source>
</evidence>
<dbReference type="HOGENOM" id="CLU_2899585_0_0_6"/>
<evidence type="ECO:0000256" key="1">
    <source>
        <dbReference type="SAM" id="MobiDB-lite"/>
    </source>
</evidence>
<accession>A0A0E2Z8H7</accession>
<feature type="region of interest" description="Disordered" evidence="1">
    <location>
        <begin position="1"/>
        <end position="21"/>
    </location>
</feature>
<gene>
    <name evidence="2" type="ORF">IB75_05875</name>
</gene>
<organism evidence="2 3">
    <name type="scientific">Nitrosococcus oceani C-27</name>
    <dbReference type="NCBI Taxonomy" id="314279"/>
    <lineage>
        <taxon>Bacteria</taxon>
        <taxon>Pseudomonadati</taxon>
        <taxon>Pseudomonadota</taxon>
        <taxon>Gammaproteobacteria</taxon>
        <taxon>Chromatiales</taxon>
        <taxon>Chromatiaceae</taxon>
        <taxon>Nitrosococcus</taxon>
    </lineage>
</organism>
<evidence type="ECO:0000313" key="2">
    <source>
        <dbReference type="EMBL" id="KFI19925.1"/>
    </source>
</evidence>
<protein>
    <submittedName>
        <fullName evidence="2">Uncharacterized protein</fullName>
    </submittedName>
</protein>
<reference evidence="2 3" key="1">
    <citation type="submission" date="2014-07" db="EMBL/GenBank/DDBJ databases">
        <title>Comparative analysis of Nitrosococcus oceani genome inventories of strains from Pacific and Atlantic gyres.</title>
        <authorList>
            <person name="Lim C.K."/>
            <person name="Wang L."/>
            <person name="Sayavedra-Soto L.A."/>
            <person name="Klotz M.G."/>
        </authorList>
    </citation>
    <scope>NUCLEOTIDE SEQUENCE [LARGE SCALE GENOMIC DNA]</scope>
    <source>
        <strain evidence="2 3">C-27</strain>
    </source>
</reference>
<proteinExistence type="predicted"/>